<sequence>MSSNNLTIDIDTHGLITDLQKLIKIPSVSARKQNLEECAKEIVEMMKRIGIKAELLYLEREQKNSTIIPPVVYGEVKSKSNPNGKTLLFYNHYDVQPEEPIDLWDFGPFEGKIDGNLIYGRGASDDKGELVTRLKAIEYFLKNRGDVPINIKFLVEGEEEIGSNNISNYLKKYKEKFEADIVIWEFGYIDQKLKPIISLGMKGLLYVELTAQGASRDVHSSLAVLIENPAWRIVKALSTMVNEKGRILIKDWYKEVKKLSNEENKVVNSEPFDEDGFKKEYGISKFINNLKGKGVKKALICEPTCNISGLYSGYSGPGAKTITPSKAMAKIDFRLVPNMDPAVQFKRLENHLKENGFEDIKITKIHGEAAGRTELNNRYVKVIQNSANEIFGDSIISISSAGTGPMFDFIDLLKAPCISIGGTYIFSRIHSPNEYARIDLLEKTTRCMIKIIDNISISSL</sequence>
<name>A0A484IGL3_9ARCH</name>
<dbReference type="InterPro" id="IPR051458">
    <property type="entry name" value="Cyt/Met_Dipeptidase"/>
</dbReference>
<gene>
    <name evidence="5" type="primary">dapE</name>
    <name evidence="5" type="ORF">NFRAN_1764</name>
</gene>
<proteinExistence type="predicted"/>
<dbReference type="InterPro" id="IPR011650">
    <property type="entry name" value="Peptidase_M20_dimer"/>
</dbReference>
<dbReference type="EMBL" id="LR216287">
    <property type="protein sequence ID" value="VFJ14086.1"/>
    <property type="molecule type" value="Genomic_DNA"/>
</dbReference>
<dbReference type="GO" id="GO:0008233">
    <property type="term" value="F:peptidase activity"/>
    <property type="evidence" value="ECO:0007669"/>
    <property type="project" value="UniProtKB-KW"/>
</dbReference>
<dbReference type="NCBIfam" id="NF005034">
    <property type="entry name" value="PRK06446.1"/>
    <property type="match status" value="1"/>
</dbReference>
<keyword evidence="2" id="KW-0479">Metal-binding</keyword>
<keyword evidence="6" id="KW-1185">Reference proteome</keyword>
<dbReference type="InterPro" id="IPR002933">
    <property type="entry name" value="Peptidase_M20"/>
</dbReference>
<dbReference type="GeneID" id="39421075"/>
<keyword evidence="1" id="KW-0645">Protease</keyword>
<dbReference type="AlphaFoldDB" id="A0A484IGL3"/>
<evidence type="ECO:0000313" key="5">
    <source>
        <dbReference type="EMBL" id="VFJ14086.1"/>
    </source>
</evidence>
<dbReference type="GO" id="GO:0009014">
    <property type="term" value="F:succinyl-diaminopimelate desuccinylase activity"/>
    <property type="evidence" value="ECO:0007669"/>
    <property type="project" value="UniProtKB-EC"/>
</dbReference>
<dbReference type="Pfam" id="PF07687">
    <property type="entry name" value="M20_dimer"/>
    <property type="match status" value="1"/>
</dbReference>
<dbReference type="Gene3D" id="3.30.70.360">
    <property type="match status" value="1"/>
</dbReference>
<dbReference type="GO" id="GO:0006508">
    <property type="term" value="P:proteolysis"/>
    <property type="evidence" value="ECO:0007669"/>
    <property type="project" value="UniProtKB-KW"/>
</dbReference>
<keyword evidence="3 5" id="KW-0378">Hydrolase</keyword>
<dbReference type="Pfam" id="PF01546">
    <property type="entry name" value="Peptidase_M20"/>
    <property type="match status" value="1"/>
</dbReference>
<evidence type="ECO:0000256" key="2">
    <source>
        <dbReference type="ARBA" id="ARBA00022723"/>
    </source>
</evidence>
<dbReference type="KEGG" id="nfn:NFRAN_1764"/>
<dbReference type="GO" id="GO:0046872">
    <property type="term" value="F:metal ion binding"/>
    <property type="evidence" value="ECO:0007669"/>
    <property type="project" value="UniProtKB-KW"/>
</dbReference>
<organism evidence="5 6">
    <name type="scientific">Candidatus Nitrosocosmicus franklandianus</name>
    <dbReference type="NCBI Taxonomy" id="1798806"/>
    <lineage>
        <taxon>Archaea</taxon>
        <taxon>Nitrososphaerota</taxon>
        <taxon>Nitrososphaeria</taxon>
        <taxon>Nitrososphaerales</taxon>
        <taxon>Nitrososphaeraceae</taxon>
        <taxon>Candidatus Nitrosocosmicus</taxon>
    </lineage>
</organism>
<dbReference type="OrthoDB" id="24854at2157"/>
<protein>
    <submittedName>
        <fullName evidence="5">Succinyl-diaminopimelate desuccinylase</fullName>
        <ecNumber evidence="5">3.5.1.18</ecNumber>
    </submittedName>
</protein>
<evidence type="ECO:0000256" key="3">
    <source>
        <dbReference type="ARBA" id="ARBA00022801"/>
    </source>
</evidence>
<reference evidence="5 6" key="1">
    <citation type="submission" date="2019-02" db="EMBL/GenBank/DDBJ databases">
        <authorList>
            <person name="Lehtovirta-Morley E L."/>
        </authorList>
    </citation>
    <scope>NUCLEOTIDE SEQUENCE [LARGE SCALE GENOMIC DNA]</scope>
    <source>
        <strain evidence="5">NFRAN1</strain>
    </source>
</reference>
<dbReference type="RefSeq" id="WP_134484258.1">
    <property type="nucleotide sequence ID" value="NZ_LR216287.1"/>
</dbReference>
<evidence type="ECO:0000313" key="6">
    <source>
        <dbReference type="Proteomes" id="UP000294299"/>
    </source>
</evidence>
<dbReference type="Gene3D" id="3.40.630.10">
    <property type="entry name" value="Zn peptidases"/>
    <property type="match status" value="1"/>
</dbReference>
<dbReference type="Proteomes" id="UP000294299">
    <property type="component" value="Chromosome NFRAN"/>
</dbReference>
<evidence type="ECO:0000256" key="1">
    <source>
        <dbReference type="ARBA" id="ARBA00022670"/>
    </source>
</evidence>
<dbReference type="SUPFAM" id="SSF53187">
    <property type="entry name" value="Zn-dependent exopeptidases"/>
    <property type="match status" value="1"/>
</dbReference>
<feature type="domain" description="Peptidase M20 dimerisation" evidence="4">
    <location>
        <begin position="200"/>
        <end position="356"/>
    </location>
</feature>
<accession>A0A484IGL3</accession>
<dbReference type="PANTHER" id="PTHR43270">
    <property type="entry name" value="BETA-ALA-HIS DIPEPTIDASE"/>
    <property type="match status" value="1"/>
</dbReference>
<dbReference type="EC" id="3.5.1.18" evidence="5"/>
<dbReference type="PANTHER" id="PTHR43270:SF8">
    <property type="entry name" value="DI- AND TRIPEPTIDASE DUG2-RELATED"/>
    <property type="match status" value="1"/>
</dbReference>
<evidence type="ECO:0000259" key="4">
    <source>
        <dbReference type="Pfam" id="PF07687"/>
    </source>
</evidence>